<dbReference type="EMBL" id="UYYG01000091">
    <property type="protein sequence ID" value="VDN52969.1"/>
    <property type="molecule type" value="Genomic_DNA"/>
</dbReference>
<dbReference type="SUPFAM" id="SSF103657">
    <property type="entry name" value="BAR/IMD domain-like"/>
    <property type="match status" value="1"/>
</dbReference>
<reference evidence="5 7" key="2">
    <citation type="submission" date="2018-11" db="EMBL/GenBank/DDBJ databases">
        <authorList>
            <consortium name="Pathogen Informatics"/>
        </authorList>
    </citation>
    <scope>NUCLEOTIDE SEQUENCE [LARGE SCALE GENOMIC DNA]</scope>
</reference>
<evidence type="ECO:0000313" key="8">
    <source>
        <dbReference type="WBParaSite" id="DME_0000920501-mRNA-1"/>
    </source>
</evidence>
<proteinExistence type="predicted"/>
<dbReference type="Proteomes" id="UP000038040">
    <property type="component" value="Unplaced"/>
</dbReference>
<name>A0A0N4UMV5_DRAME</name>
<keyword evidence="1 2" id="KW-0728">SH3 domain</keyword>
<evidence type="ECO:0000313" key="7">
    <source>
        <dbReference type="Proteomes" id="UP000274756"/>
    </source>
</evidence>
<feature type="region of interest" description="Disordered" evidence="3">
    <location>
        <begin position="56"/>
        <end position="85"/>
    </location>
</feature>
<dbReference type="Proteomes" id="UP000274756">
    <property type="component" value="Unassembled WGS sequence"/>
</dbReference>
<dbReference type="PRINTS" id="PR00452">
    <property type="entry name" value="SH3DOMAIN"/>
</dbReference>
<evidence type="ECO:0000256" key="3">
    <source>
        <dbReference type="SAM" id="MobiDB-lite"/>
    </source>
</evidence>
<dbReference type="WBParaSite" id="DME_0000920501-mRNA-1">
    <property type="protein sequence ID" value="DME_0000920501-mRNA-1"/>
    <property type="gene ID" value="DME_0000920501"/>
</dbReference>
<evidence type="ECO:0000256" key="1">
    <source>
        <dbReference type="ARBA" id="ARBA00022443"/>
    </source>
</evidence>
<organism evidence="6 8">
    <name type="scientific">Dracunculus medinensis</name>
    <name type="common">Guinea worm</name>
    <dbReference type="NCBI Taxonomy" id="318479"/>
    <lineage>
        <taxon>Eukaryota</taxon>
        <taxon>Metazoa</taxon>
        <taxon>Ecdysozoa</taxon>
        <taxon>Nematoda</taxon>
        <taxon>Chromadorea</taxon>
        <taxon>Rhabditida</taxon>
        <taxon>Spirurina</taxon>
        <taxon>Dracunculoidea</taxon>
        <taxon>Dracunculidae</taxon>
        <taxon>Dracunculus</taxon>
    </lineage>
</organism>
<reference evidence="8" key="1">
    <citation type="submission" date="2017-02" db="UniProtKB">
        <authorList>
            <consortium name="WormBaseParasite"/>
        </authorList>
    </citation>
    <scope>IDENTIFICATION</scope>
</reference>
<dbReference type="AlphaFoldDB" id="A0A0N4UMV5"/>
<dbReference type="Pfam" id="PF14604">
    <property type="entry name" value="SH3_9"/>
    <property type="match status" value="1"/>
</dbReference>
<protein>
    <submittedName>
        <fullName evidence="8">SH3 domain-containing protein</fullName>
    </submittedName>
</protein>
<dbReference type="Gene3D" id="2.30.30.40">
    <property type="entry name" value="SH3 Domains"/>
    <property type="match status" value="1"/>
</dbReference>
<evidence type="ECO:0000313" key="6">
    <source>
        <dbReference type="Proteomes" id="UP000038040"/>
    </source>
</evidence>
<dbReference type="GO" id="GO:0005886">
    <property type="term" value="C:plasma membrane"/>
    <property type="evidence" value="ECO:0007669"/>
    <property type="project" value="TreeGrafter"/>
</dbReference>
<feature type="domain" description="SH3" evidence="4">
    <location>
        <begin position="107"/>
        <end position="171"/>
    </location>
</feature>
<dbReference type="InterPro" id="IPR036028">
    <property type="entry name" value="SH3-like_dom_sf"/>
</dbReference>
<dbReference type="PROSITE" id="PS50002">
    <property type="entry name" value="SH3"/>
    <property type="match status" value="1"/>
</dbReference>
<accession>A0A0N4UMV5</accession>
<dbReference type="SMART" id="SM00326">
    <property type="entry name" value="SH3"/>
    <property type="match status" value="1"/>
</dbReference>
<dbReference type="InterPro" id="IPR001452">
    <property type="entry name" value="SH3_domain"/>
</dbReference>
<dbReference type="OrthoDB" id="446293at2759"/>
<dbReference type="InterPro" id="IPR027267">
    <property type="entry name" value="AH/BAR_dom_sf"/>
</dbReference>
<evidence type="ECO:0000256" key="2">
    <source>
        <dbReference type="PROSITE-ProRule" id="PRU00192"/>
    </source>
</evidence>
<evidence type="ECO:0000313" key="5">
    <source>
        <dbReference type="EMBL" id="VDN52969.1"/>
    </source>
</evidence>
<evidence type="ECO:0000259" key="4">
    <source>
        <dbReference type="PROSITE" id="PS50002"/>
    </source>
</evidence>
<dbReference type="PANTHER" id="PTHR46514:SF3">
    <property type="entry name" value="AMPHIPHYSIN"/>
    <property type="match status" value="1"/>
</dbReference>
<sequence length="171" mass="19157">MIKVTLDLQQAESIFQELNKELIDTLPATYDSRITFFVDTLQTLLNAENINHNECEHKDKSEDFESGSVDSREKSTNPFDDSDDDAAKAVETIKIDASGASDIKSRKVLYKVRATHKYVAEDTDELSFDAGEIIFVLKSCEEDLLDDGWLLGQKQSDGSRGVFPANFTKPL</sequence>
<dbReference type="GO" id="GO:0005543">
    <property type="term" value="F:phospholipid binding"/>
    <property type="evidence" value="ECO:0007669"/>
    <property type="project" value="TreeGrafter"/>
</dbReference>
<dbReference type="Gene3D" id="1.20.1270.60">
    <property type="entry name" value="Arfaptin homology (AH) domain/BAR domain"/>
    <property type="match status" value="1"/>
</dbReference>
<dbReference type="CDD" id="cd11790">
    <property type="entry name" value="SH3_Amphiphysin"/>
    <property type="match status" value="1"/>
</dbReference>
<dbReference type="STRING" id="318479.A0A0N4UMV5"/>
<dbReference type="InterPro" id="IPR003005">
    <property type="entry name" value="Amphiphysin"/>
</dbReference>
<keyword evidence="7" id="KW-1185">Reference proteome</keyword>
<dbReference type="SUPFAM" id="SSF50044">
    <property type="entry name" value="SH3-domain"/>
    <property type="match status" value="1"/>
</dbReference>
<dbReference type="PANTHER" id="PTHR46514">
    <property type="entry name" value="AMPHIPHYSIN"/>
    <property type="match status" value="1"/>
</dbReference>
<gene>
    <name evidence="5" type="ORF">DME_LOCUS2942</name>
</gene>